<evidence type="ECO:0000259" key="6">
    <source>
        <dbReference type="PROSITE" id="PS50137"/>
    </source>
</evidence>
<feature type="domain" description="DRBM" evidence="6">
    <location>
        <begin position="85"/>
        <end position="153"/>
    </location>
</feature>
<reference evidence="7" key="1">
    <citation type="submission" date="2020-02" db="EMBL/GenBank/DDBJ databases">
        <authorList>
            <person name="Scholz U."/>
            <person name="Mascher M."/>
            <person name="Fiebig A."/>
        </authorList>
    </citation>
    <scope>NUCLEOTIDE SEQUENCE</scope>
</reference>
<evidence type="ECO:0000313" key="7">
    <source>
        <dbReference type="EMBL" id="CAA7388251.1"/>
    </source>
</evidence>
<keyword evidence="8" id="KW-1185">Reference proteome</keyword>
<evidence type="ECO:0000256" key="2">
    <source>
        <dbReference type="ARBA" id="ARBA00022884"/>
    </source>
</evidence>
<feature type="region of interest" description="Disordered" evidence="5">
    <location>
        <begin position="159"/>
        <end position="236"/>
    </location>
</feature>
<comment type="function">
    <text evidence="3">Binds double-stranded RNA.</text>
</comment>
<organism evidence="7 8">
    <name type="scientific">Spirodela intermedia</name>
    <name type="common">Intermediate duckweed</name>
    <dbReference type="NCBI Taxonomy" id="51605"/>
    <lineage>
        <taxon>Eukaryota</taxon>
        <taxon>Viridiplantae</taxon>
        <taxon>Streptophyta</taxon>
        <taxon>Embryophyta</taxon>
        <taxon>Tracheophyta</taxon>
        <taxon>Spermatophyta</taxon>
        <taxon>Magnoliopsida</taxon>
        <taxon>Liliopsida</taxon>
        <taxon>Araceae</taxon>
        <taxon>Lemnoideae</taxon>
        <taxon>Spirodela</taxon>
    </lineage>
</organism>
<gene>
    <name evidence="7" type="ORF">SI8410_01000519</name>
</gene>
<dbReference type="PROSITE" id="PS50137">
    <property type="entry name" value="DS_RBD"/>
    <property type="match status" value="1"/>
</dbReference>
<name>A0A7I8JWS1_SPIIN</name>
<dbReference type="AlphaFoldDB" id="A0A7I8JWS1"/>
<keyword evidence="1" id="KW-0677">Repeat</keyword>
<dbReference type="OrthoDB" id="5988181at2759"/>
<dbReference type="SUPFAM" id="SSF54768">
    <property type="entry name" value="dsRNA-binding domain-like"/>
    <property type="match status" value="2"/>
</dbReference>
<dbReference type="Pfam" id="PF00035">
    <property type="entry name" value="dsrm"/>
    <property type="match status" value="2"/>
</dbReference>
<dbReference type="PANTHER" id="PTHR46031">
    <property type="match status" value="1"/>
</dbReference>
<evidence type="ECO:0000256" key="5">
    <source>
        <dbReference type="SAM" id="MobiDB-lite"/>
    </source>
</evidence>
<evidence type="ECO:0000256" key="3">
    <source>
        <dbReference type="ARBA" id="ARBA00037597"/>
    </source>
</evidence>
<keyword evidence="2 4" id="KW-0694">RNA-binding</keyword>
<dbReference type="GO" id="GO:0003723">
    <property type="term" value="F:RNA binding"/>
    <property type="evidence" value="ECO:0007669"/>
    <property type="project" value="UniProtKB-UniRule"/>
</dbReference>
<accession>A0A7I8JWS1</accession>
<dbReference type="InterPro" id="IPR014720">
    <property type="entry name" value="dsRBD_dom"/>
</dbReference>
<evidence type="ECO:0000256" key="1">
    <source>
        <dbReference type="ARBA" id="ARBA00022737"/>
    </source>
</evidence>
<proteinExistence type="predicted"/>
<protein>
    <recommendedName>
        <fullName evidence="6">DRBM domain-containing protein</fullName>
    </recommendedName>
</protein>
<dbReference type="Proteomes" id="UP000663760">
    <property type="component" value="Chromosome 1"/>
</dbReference>
<dbReference type="Gene3D" id="3.30.160.20">
    <property type="match status" value="2"/>
</dbReference>
<dbReference type="EMBL" id="LR746264">
    <property type="protein sequence ID" value="CAA7388251.1"/>
    <property type="molecule type" value="Genomic_DNA"/>
</dbReference>
<evidence type="ECO:0000256" key="4">
    <source>
        <dbReference type="PROSITE-ProRule" id="PRU00266"/>
    </source>
</evidence>
<feature type="compositionally biased region" description="Basic and acidic residues" evidence="5">
    <location>
        <begin position="199"/>
        <end position="212"/>
    </location>
</feature>
<dbReference type="PANTHER" id="PTHR46031:SF16">
    <property type="entry name" value="DOUBLE-STRANDED RNA-BINDING PROTEIN 4"/>
    <property type="match status" value="1"/>
</dbReference>
<evidence type="ECO:0000313" key="8">
    <source>
        <dbReference type="Proteomes" id="UP000663760"/>
    </source>
</evidence>
<sequence length="272" mass="29614">MYKGLLQNYAQRRGLGMPAYDNESMGMDQATCFKASVTVGGQTFKSPQFFSLLKDAEHAAAKVAMEFFLPEGNLEAMLLSEEGRFYKNLLCEMTQKEGLALPVYDTVSDGPSHMPTFASRVEIEGERFQGSVMKTKKQAEDDAAKVAWTRLREPLCLGSDDAAQRKNQSDPPGGADISNSSKLAEEIGGGGEPVPGSYGRREPSSPRSRGDDEISSASASVQGKYEFTASEEESSTSAIRVIVCPRKNNSQLPAGARLLPFSDDMWMAVRIE</sequence>
<dbReference type="SMART" id="SM00358">
    <property type="entry name" value="DSRM"/>
    <property type="match status" value="2"/>
</dbReference>